<evidence type="ECO:0000256" key="8">
    <source>
        <dbReference type="ARBA" id="ARBA00022842"/>
    </source>
</evidence>
<evidence type="ECO:0000256" key="11">
    <source>
        <dbReference type="ARBA" id="ARBA00025589"/>
    </source>
</evidence>
<dbReference type="GO" id="GO:0042276">
    <property type="term" value="P:error-prone translesion synthesis"/>
    <property type="evidence" value="ECO:0007669"/>
    <property type="project" value="TreeGrafter"/>
</dbReference>
<comment type="caution">
    <text evidence="15">The sequence shown here is derived from an EMBL/GenBank/DDBJ whole genome shotgun (WGS) entry which is preliminary data.</text>
</comment>
<feature type="domain" description="UmuC" evidence="14">
    <location>
        <begin position="23"/>
        <end position="203"/>
    </location>
</feature>
<comment type="subcellular location">
    <subcellularLocation>
        <location evidence="13">Cytoplasm</location>
    </subcellularLocation>
</comment>
<dbReference type="GO" id="GO:0006261">
    <property type="term" value="P:DNA-templated DNA replication"/>
    <property type="evidence" value="ECO:0007669"/>
    <property type="project" value="UniProtKB-UniRule"/>
</dbReference>
<keyword evidence="3 13" id="KW-0808">Transferase</keyword>
<dbReference type="EMBL" id="PKKJ01000001">
    <property type="protein sequence ID" value="PKY66795.1"/>
    <property type="molecule type" value="Genomic_DNA"/>
</dbReference>
<dbReference type="InterPro" id="IPR001126">
    <property type="entry name" value="UmuC"/>
</dbReference>
<comment type="similarity">
    <text evidence="1 13">Belongs to the DNA polymerase type-Y family.</text>
</comment>
<dbReference type="Gene3D" id="1.10.150.20">
    <property type="entry name" value="5' to 3' exonuclease, C-terminal subdomain"/>
    <property type="match status" value="1"/>
</dbReference>
<dbReference type="InterPro" id="IPR036775">
    <property type="entry name" value="DNA_pol_Y-fam_lit_finger_sf"/>
</dbReference>
<keyword evidence="13" id="KW-0963">Cytoplasm</keyword>
<dbReference type="GO" id="GO:0000287">
    <property type="term" value="F:magnesium ion binding"/>
    <property type="evidence" value="ECO:0007669"/>
    <property type="project" value="UniProtKB-UniRule"/>
</dbReference>
<dbReference type="NCBIfam" id="NF002677">
    <property type="entry name" value="PRK02406.1"/>
    <property type="match status" value="1"/>
</dbReference>
<dbReference type="InterPro" id="IPR043128">
    <property type="entry name" value="Rev_trsase/Diguanyl_cyclase"/>
</dbReference>
<evidence type="ECO:0000256" key="12">
    <source>
        <dbReference type="ARBA" id="ARBA00049244"/>
    </source>
</evidence>
<evidence type="ECO:0000313" key="15">
    <source>
        <dbReference type="EMBL" id="PKY66795.1"/>
    </source>
</evidence>
<dbReference type="GO" id="GO:0006281">
    <property type="term" value="P:DNA repair"/>
    <property type="evidence" value="ECO:0007669"/>
    <property type="project" value="UniProtKB-UniRule"/>
</dbReference>
<dbReference type="PANTHER" id="PTHR11076:SF33">
    <property type="entry name" value="DNA POLYMERASE KAPPA"/>
    <property type="match status" value="1"/>
</dbReference>
<dbReference type="EC" id="2.7.7.7" evidence="13"/>
<keyword evidence="9 13" id="KW-0239">DNA-directed DNA polymerase</keyword>
<keyword evidence="13" id="KW-0238">DNA-binding</keyword>
<dbReference type="RefSeq" id="WP_101627306.1">
    <property type="nucleotide sequence ID" value="NZ_PKKJ01000001.1"/>
</dbReference>
<dbReference type="InterPro" id="IPR022880">
    <property type="entry name" value="DNApol_IV"/>
</dbReference>
<dbReference type="GO" id="GO:0009432">
    <property type="term" value="P:SOS response"/>
    <property type="evidence" value="ECO:0007669"/>
    <property type="project" value="TreeGrafter"/>
</dbReference>
<evidence type="ECO:0000256" key="5">
    <source>
        <dbReference type="ARBA" id="ARBA00022705"/>
    </source>
</evidence>
<feature type="binding site" evidence="13">
    <location>
        <position position="121"/>
    </location>
    <ligand>
        <name>Mg(2+)</name>
        <dbReference type="ChEBI" id="CHEBI:18420"/>
    </ligand>
</feature>
<evidence type="ECO:0000256" key="6">
    <source>
        <dbReference type="ARBA" id="ARBA00022723"/>
    </source>
</evidence>
<comment type="cofactor">
    <cofactor evidence="13">
        <name>Mg(2+)</name>
        <dbReference type="ChEBI" id="CHEBI:18420"/>
    </cofactor>
    <text evidence="13">Binds 2 magnesium ions per subunit.</text>
</comment>
<reference evidence="15 16" key="1">
    <citation type="submission" date="2017-12" db="EMBL/GenBank/DDBJ databases">
        <title>Phylogenetic diversity of female urinary microbiome.</title>
        <authorList>
            <person name="Thomas-White K."/>
            <person name="Wolfe A.J."/>
        </authorList>
    </citation>
    <scope>NUCLEOTIDE SEQUENCE [LARGE SCALE GENOMIC DNA]</scope>
    <source>
        <strain evidence="15 16">UMB0250</strain>
    </source>
</reference>
<name>A0A2I1I6M9_9ACTO</name>
<dbReference type="Pfam" id="PF00817">
    <property type="entry name" value="IMS"/>
    <property type="match status" value="1"/>
</dbReference>
<keyword evidence="8 13" id="KW-0460">Magnesium</keyword>
<dbReference type="GO" id="GO:0003684">
    <property type="term" value="F:damaged DNA binding"/>
    <property type="evidence" value="ECO:0007669"/>
    <property type="project" value="InterPro"/>
</dbReference>
<dbReference type="GO" id="GO:0005829">
    <property type="term" value="C:cytosol"/>
    <property type="evidence" value="ECO:0007669"/>
    <property type="project" value="TreeGrafter"/>
</dbReference>
<dbReference type="InterPro" id="IPR017961">
    <property type="entry name" value="DNA_pol_Y-fam_little_finger"/>
</dbReference>
<keyword evidence="6 13" id="KW-0479">Metal-binding</keyword>
<proteinExistence type="inferred from homology"/>
<keyword evidence="7 13" id="KW-0227">DNA damage</keyword>
<dbReference type="PANTHER" id="PTHR11076">
    <property type="entry name" value="DNA REPAIR POLYMERASE UMUC / TRANSFERASE FAMILY MEMBER"/>
    <property type="match status" value="1"/>
</dbReference>
<dbReference type="InterPro" id="IPR043502">
    <property type="entry name" value="DNA/RNA_pol_sf"/>
</dbReference>
<sequence length="416" mass="44678">MSNAPRDGRARKFWGDDDSQTPILHVDMDSFFAQVEIAENPDLRGRPIIVGHLGGRGVVTSATYEVRARGVRAGMPSARAHALCPEATFVFSGRGVYSEYSHKVMAILSEITPVLQQVSIDEAFLDVSGARRRLGSPTEIGNLIRSRIHAEVGLPASVGIAATKSVAKIASSNAKPDGLLLIPRDQTVPFLHGLPVGALWGVGGKTGERLALAGVDTIGDLANLDMTFLTRLVGRASACHLHNLAWGIDPRPVRGDREVKSMSTERTFESDIHDRSELEAFLLQASHECAARLRRADMVAWGIGLKLRDASFHTIARSAKLHAPTDVGRQIYTVASELFAKEAMPASGIRLAGVKVEALQPRSAGVAIALDDDGKPLASERAMDQIQGKFGRDALRPATLLPQVSVHESQSAPPTH</sequence>
<feature type="binding site" evidence="13">
    <location>
        <position position="27"/>
    </location>
    <ligand>
        <name>Mg(2+)</name>
        <dbReference type="ChEBI" id="CHEBI:18420"/>
    </ligand>
</feature>
<feature type="site" description="Substrate discrimination" evidence="13">
    <location>
        <position position="32"/>
    </location>
</feature>
<comment type="subunit">
    <text evidence="13">Monomer.</text>
</comment>
<evidence type="ECO:0000256" key="2">
    <source>
        <dbReference type="ARBA" id="ARBA00022457"/>
    </source>
</evidence>
<dbReference type="SUPFAM" id="SSF100879">
    <property type="entry name" value="Lesion bypass DNA polymerase (Y-family), little finger domain"/>
    <property type="match status" value="1"/>
</dbReference>
<keyword evidence="4 13" id="KW-0548">Nucleotidyltransferase</keyword>
<dbReference type="Gene3D" id="3.40.1170.60">
    <property type="match status" value="1"/>
</dbReference>
<evidence type="ECO:0000313" key="16">
    <source>
        <dbReference type="Proteomes" id="UP000234545"/>
    </source>
</evidence>
<accession>A0A2I1I6M9</accession>
<dbReference type="Pfam" id="PF11799">
    <property type="entry name" value="IMS_C"/>
    <property type="match status" value="1"/>
</dbReference>
<evidence type="ECO:0000256" key="13">
    <source>
        <dbReference type="HAMAP-Rule" id="MF_01113"/>
    </source>
</evidence>
<dbReference type="FunFam" id="3.30.1490.100:FF:000004">
    <property type="entry name" value="DNA polymerase IV"/>
    <property type="match status" value="1"/>
</dbReference>
<dbReference type="HAMAP" id="MF_01113">
    <property type="entry name" value="DNApol_IV"/>
    <property type="match status" value="1"/>
</dbReference>
<dbReference type="AlphaFoldDB" id="A0A2I1I6M9"/>
<dbReference type="GO" id="GO:0003887">
    <property type="term" value="F:DNA-directed DNA polymerase activity"/>
    <property type="evidence" value="ECO:0007669"/>
    <property type="project" value="UniProtKB-UniRule"/>
</dbReference>
<dbReference type="InterPro" id="IPR050116">
    <property type="entry name" value="DNA_polymerase-Y"/>
</dbReference>
<dbReference type="OrthoDB" id="9808813at2"/>
<dbReference type="CDD" id="cd03586">
    <property type="entry name" value="PolY_Pol_IV_kappa"/>
    <property type="match status" value="1"/>
</dbReference>
<evidence type="ECO:0000256" key="9">
    <source>
        <dbReference type="ARBA" id="ARBA00022932"/>
    </source>
</evidence>
<feature type="active site" evidence="13">
    <location>
        <position position="122"/>
    </location>
</feature>
<dbReference type="Gene3D" id="3.30.70.270">
    <property type="match status" value="1"/>
</dbReference>
<comment type="function">
    <text evidence="11 13">Poorly processive, error-prone DNA polymerase involved in untargeted mutagenesis. Copies undamaged DNA at stalled replication forks, which arise in vivo from mismatched or misaligned primer ends. These misaligned primers can be extended by PolIV. Exhibits no 3'-5' exonuclease (proofreading) activity. May be involved in translesional synthesis, in conjunction with the beta clamp from PolIII.</text>
</comment>
<evidence type="ECO:0000256" key="3">
    <source>
        <dbReference type="ARBA" id="ARBA00022679"/>
    </source>
</evidence>
<organism evidence="15 16">
    <name type="scientific">Schaalia turicensis</name>
    <dbReference type="NCBI Taxonomy" id="131111"/>
    <lineage>
        <taxon>Bacteria</taxon>
        <taxon>Bacillati</taxon>
        <taxon>Actinomycetota</taxon>
        <taxon>Actinomycetes</taxon>
        <taxon>Actinomycetales</taxon>
        <taxon>Actinomycetaceae</taxon>
        <taxon>Schaalia</taxon>
    </lineage>
</organism>
<dbReference type="SUPFAM" id="SSF56672">
    <property type="entry name" value="DNA/RNA polymerases"/>
    <property type="match status" value="1"/>
</dbReference>
<evidence type="ECO:0000256" key="10">
    <source>
        <dbReference type="ARBA" id="ARBA00023204"/>
    </source>
</evidence>
<gene>
    <name evidence="13" type="primary">dinB</name>
    <name evidence="15" type="ORF">CYJ25_00670</name>
</gene>
<evidence type="ECO:0000256" key="4">
    <source>
        <dbReference type="ARBA" id="ARBA00022695"/>
    </source>
</evidence>
<protein>
    <recommendedName>
        <fullName evidence="13">DNA polymerase IV</fullName>
        <shortName evidence="13">Pol IV</shortName>
        <ecNumber evidence="13">2.7.7.7</ecNumber>
    </recommendedName>
</protein>
<dbReference type="Proteomes" id="UP000234545">
    <property type="component" value="Unassembled WGS sequence"/>
</dbReference>
<comment type="catalytic activity">
    <reaction evidence="12 13">
        <text>DNA(n) + a 2'-deoxyribonucleoside 5'-triphosphate = DNA(n+1) + diphosphate</text>
        <dbReference type="Rhea" id="RHEA:22508"/>
        <dbReference type="Rhea" id="RHEA-COMP:17339"/>
        <dbReference type="Rhea" id="RHEA-COMP:17340"/>
        <dbReference type="ChEBI" id="CHEBI:33019"/>
        <dbReference type="ChEBI" id="CHEBI:61560"/>
        <dbReference type="ChEBI" id="CHEBI:173112"/>
        <dbReference type="EC" id="2.7.7.7"/>
    </reaction>
</comment>
<dbReference type="PROSITE" id="PS50173">
    <property type="entry name" value="UMUC"/>
    <property type="match status" value="1"/>
</dbReference>
<evidence type="ECO:0000259" key="14">
    <source>
        <dbReference type="PROSITE" id="PS50173"/>
    </source>
</evidence>
<dbReference type="Gene3D" id="3.30.1490.100">
    <property type="entry name" value="DNA polymerase, Y-family, little finger domain"/>
    <property type="match status" value="1"/>
</dbReference>
<keyword evidence="10 13" id="KW-0234">DNA repair</keyword>
<keyword evidence="5 13" id="KW-0235">DNA replication</keyword>
<keyword evidence="2 13" id="KW-0515">Mutator protein</keyword>
<evidence type="ECO:0000256" key="7">
    <source>
        <dbReference type="ARBA" id="ARBA00022763"/>
    </source>
</evidence>
<evidence type="ECO:0000256" key="1">
    <source>
        <dbReference type="ARBA" id="ARBA00010945"/>
    </source>
</evidence>